<name>A0A1Z2L7A0_9ACTN</name>
<dbReference type="EMBL" id="CP021744">
    <property type="protein sequence ID" value="ARZ70186.1"/>
    <property type="molecule type" value="Genomic_DNA"/>
</dbReference>
<dbReference type="KEGG" id="salj:SMD11_4589"/>
<sequence>MWLAFSHMMNPEFVEVRGAVIRRRSYHPDRFEEWHRKLGGDVRRIESVLNRFVPGYEIECGDSAEDEAALGDVARAVAYSWEAALARAFPERRFEVRVVETDDGPTVVFHQVPA</sequence>
<evidence type="ECO:0000313" key="1">
    <source>
        <dbReference type="EMBL" id="ARZ70186.1"/>
    </source>
</evidence>
<dbReference type="RefSeq" id="WP_087928180.1">
    <property type="nucleotide sequence ID" value="NZ_CP021744.1"/>
</dbReference>
<gene>
    <name evidence="1" type="ORF">SMD11_4589</name>
</gene>
<accession>A0A1Z2L7A0</accession>
<dbReference type="Proteomes" id="UP000195755">
    <property type="component" value="Chromosome"/>
</dbReference>
<proteinExistence type="predicted"/>
<dbReference type="OrthoDB" id="3575180at2"/>
<dbReference type="AlphaFoldDB" id="A0A1Z2L7A0"/>
<evidence type="ECO:0000313" key="2">
    <source>
        <dbReference type="Proteomes" id="UP000195755"/>
    </source>
</evidence>
<protein>
    <submittedName>
        <fullName evidence="1">Uncharacterized protein</fullName>
    </submittedName>
</protein>
<reference evidence="1 2" key="1">
    <citation type="submission" date="2017-06" db="EMBL/GenBank/DDBJ databases">
        <title>Streptomyces albireticuli Genome sequencing and assembly.</title>
        <authorList>
            <person name="Wang Y."/>
            <person name="Du B."/>
            <person name="Ding Y."/>
            <person name="Liu H."/>
            <person name="Hou Q."/>
            <person name="Liu K."/>
            <person name="Yao L."/>
            <person name="Wang C."/>
        </authorList>
    </citation>
    <scope>NUCLEOTIDE SEQUENCE [LARGE SCALE GENOMIC DNA]</scope>
    <source>
        <strain evidence="1 2">MDJK11</strain>
    </source>
</reference>
<organism evidence="1 2">
    <name type="scientific">Streptomyces albireticuli</name>
    <dbReference type="NCBI Taxonomy" id="1940"/>
    <lineage>
        <taxon>Bacteria</taxon>
        <taxon>Bacillati</taxon>
        <taxon>Actinomycetota</taxon>
        <taxon>Actinomycetes</taxon>
        <taxon>Kitasatosporales</taxon>
        <taxon>Streptomycetaceae</taxon>
        <taxon>Streptomyces</taxon>
    </lineage>
</organism>